<name>A0ACB7IKQ1_PLECO</name>
<gene>
    <name evidence="1" type="ORF">CCMSSC00406_0008463</name>
</gene>
<evidence type="ECO:0000313" key="1">
    <source>
        <dbReference type="EMBL" id="KAG9217536.1"/>
    </source>
</evidence>
<dbReference type="Proteomes" id="UP000824881">
    <property type="component" value="Unassembled WGS sequence"/>
</dbReference>
<organism evidence="1 2">
    <name type="scientific">Pleurotus cornucopiae</name>
    <name type="common">Cornucopia mushroom</name>
    <dbReference type="NCBI Taxonomy" id="5321"/>
    <lineage>
        <taxon>Eukaryota</taxon>
        <taxon>Fungi</taxon>
        <taxon>Dikarya</taxon>
        <taxon>Basidiomycota</taxon>
        <taxon>Agaricomycotina</taxon>
        <taxon>Agaricomycetes</taxon>
        <taxon>Agaricomycetidae</taxon>
        <taxon>Agaricales</taxon>
        <taxon>Pleurotineae</taxon>
        <taxon>Pleurotaceae</taxon>
        <taxon>Pleurotus</taxon>
    </lineage>
</organism>
<comment type="caution">
    <text evidence="1">The sequence shown here is derived from an EMBL/GenBank/DDBJ whole genome shotgun (WGS) entry which is preliminary data.</text>
</comment>
<keyword evidence="2" id="KW-1185">Reference proteome</keyword>
<dbReference type="EMBL" id="WQMT02000011">
    <property type="protein sequence ID" value="KAG9217536.1"/>
    <property type="molecule type" value="Genomic_DNA"/>
</dbReference>
<reference evidence="1 2" key="1">
    <citation type="journal article" date="2021" name="Appl. Environ. Microbiol.">
        <title>Genetic linkage and physical mapping for an oyster mushroom Pleurotus cornucopiae and QTL analysis for the trait cap color.</title>
        <authorList>
            <person name="Zhang Y."/>
            <person name="Gao W."/>
            <person name="Sonnenberg A."/>
            <person name="Chen Q."/>
            <person name="Zhang J."/>
            <person name="Huang C."/>
        </authorList>
    </citation>
    <scope>NUCLEOTIDE SEQUENCE [LARGE SCALE GENOMIC DNA]</scope>
    <source>
        <strain evidence="1">CCMSSC00406</strain>
    </source>
</reference>
<proteinExistence type="predicted"/>
<accession>A0ACB7IKQ1</accession>
<protein>
    <submittedName>
        <fullName evidence="1">Uncharacterized protein</fullName>
    </submittedName>
</protein>
<sequence>MAGSNQAGSSRTTRVGQQAAGTLVSPLISTAHARSHANKGKDPAAPRSRAVSSSAIPSFRSPTVASGVPAQPALVPRTPKSEPAAPFNPFNPLSPIHSRSVPSNEEERAPSPQPSNRAPSPPPSNHASERADDERQPSSHGSGPRRPWDSNNGSEDHFRPADHAFLDALSALSREIKDIHHRELSATPAAPSVSRPKPRTPDPYDGSDPLKLNMFLVQLKLYFAATPSLAADEDKVTFACSYLKGNAFAYFQPELIDDAADPEWLHSYSTFVQVLQENFGAFDATAEAEAALDQLKMGDRQRISKYNVLFQQHSALVSWGPAALQHRYYQGLPDRIKDALLNHPKPGSLPRLRSLAQAIDQRHWEREAERTRNTRASEKSAPAKSSSASTPSSKSSAPSSSKPSSSAPRAPAASKDSTHLGANGKLTPEERQRRFDNELCLFCGGAGHKANKCLKSQKKAKGRAAVTEPAEDAESAAHISDTESKN</sequence>
<evidence type="ECO:0000313" key="2">
    <source>
        <dbReference type="Proteomes" id="UP000824881"/>
    </source>
</evidence>